<name>A0A9W6BHZ1_9CHLO</name>
<keyword evidence="2" id="KW-1185">Reference proteome</keyword>
<accession>A0A9W6BHZ1</accession>
<organism evidence="1 2">
    <name type="scientific">Pleodorina starrii</name>
    <dbReference type="NCBI Taxonomy" id="330485"/>
    <lineage>
        <taxon>Eukaryota</taxon>
        <taxon>Viridiplantae</taxon>
        <taxon>Chlorophyta</taxon>
        <taxon>core chlorophytes</taxon>
        <taxon>Chlorophyceae</taxon>
        <taxon>CS clade</taxon>
        <taxon>Chlamydomonadales</taxon>
        <taxon>Volvocaceae</taxon>
        <taxon>Pleodorina</taxon>
    </lineage>
</organism>
<dbReference type="AlphaFoldDB" id="A0A9W6BHZ1"/>
<dbReference type="EMBL" id="BRXU01000006">
    <property type="protein sequence ID" value="GLC52474.1"/>
    <property type="molecule type" value="Genomic_DNA"/>
</dbReference>
<sequence>MAPHLIIRSGPALLGMVEQEICNQADVFIGTRSGTMTGIVLEERSTASPPHLATELLLGS</sequence>
<proteinExistence type="predicted"/>
<reference evidence="1 2" key="1">
    <citation type="journal article" date="2023" name="Commun. Biol.">
        <title>Reorganization of the ancestral sex-determining regions during the evolution of trioecy in Pleodorina starrii.</title>
        <authorList>
            <person name="Takahashi K."/>
            <person name="Suzuki S."/>
            <person name="Kawai-Toyooka H."/>
            <person name="Yamamoto K."/>
            <person name="Hamaji T."/>
            <person name="Ootsuki R."/>
            <person name="Yamaguchi H."/>
            <person name="Kawachi M."/>
            <person name="Higashiyama T."/>
            <person name="Nozaki H."/>
        </authorList>
    </citation>
    <scope>NUCLEOTIDE SEQUENCE [LARGE SCALE GENOMIC DNA]</scope>
    <source>
        <strain evidence="1 2">NIES-4479</strain>
    </source>
</reference>
<comment type="caution">
    <text evidence="1">The sequence shown here is derived from an EMBL/GenBank/DDBJ whole genome shotgun (WGS) entry which is preliminary data.</text>
</comment>
<protein>
    <submittedName>
        <fullName evidence="1">Uncharacterized protein</fullName>
    </submittedName>
</protein>
<dbReference type="Gene3D" id="3.40.50.11350">
    <property type="match status" value="1"/>
</dbReference>
<evidence type="ECO:0000313" key="2">
    <source>
        <dbReference type="Proteomes" id="UP001165080"/>
    </source>
</evidence>
<evidence type="ECO:0000313" key="1">
    <source>
        <dbReference type="EMBL" id="GLC52474.1"/>
    </source>
</evidence>
<dbReference type="Proteomes" id="UP001165080">
    <property type="component" value="Unassembled WGS sequence"/>
</dbReference>
<gene>
    <name evidence="1" type="primary">PLESTBF000314</name>
    <name evidence="1" type="ORF">PLESTB_000633000</name>
</gene>